<feature type="transmembrane region" description="Helical" evidence="1">
    <location>
        <begin position="7"/>
        <end position="32"/>
    </location>
</feature>
<gene>
    <name evidence="2" type="ORF">SAMN05421505_10338</name>
</gene>
<protein>
    <submittedName>
        <fullName evidence="2">Uncharacterized membrane protein</fullName>
    </submittedName>
</protein>
<dbReference type="AlphaFoldDB" id="A0A1G7SZX4"/>
<name>A0A1G7SZX4_9ACTN</name>
<dbReference type="EMBL" id="FNCN01000003">
    <property type="protein sequence ID" value="SDG28521.1"/>
    <property type="molecule type" value="Genomic_DNA"/>
</dbReference>
<keyword evidence="1" id="KW-0472">Membrane</keyword>
<organism evidence="2 3">
    <name type="scientific">Sinosporangium album</name>
    <dbReference type="NCBI Taxonomy" id="504805"/>
    <lineage>
        <taxon>Bacteria</taxon>
        <taxon>Bacillati</taxon>
        <taxon>Actinomycetota</taxon>
        <taxon>Actinomycetes</taxon>
        <taxon>Streptosporangiales</taxon>
        <taxon>Streptosporangiaceae</taxon>
        <taxon>Sinosporangium</taxon>
    </lineage>
</organism>
<keyword evidence="1" id="KW-0812">Transmembrane</keyword>
<evidence type="ECO:0000313" key="3">
    <source>
        <dbReference type="Proteomes" id="UP000198923"/>
    </source>
</evidence>
<dbReference type="RefSeq" id="WP_245690769.1">
    <property type="nucleotide sequence ID" value="NZ_FNCN01000003.1"/>
</dbReference>
<dbReference type="STRING" id="504805.SAMN05421505_10338"/>
<feature type="transmembrane region" description="Helical" evidence="1">
    <location>
        <begin position="52"/>
        <end position="75"/>
    </location>
</feature>
<dbReference type="Pfam" id="PF08592">
    <property type="entry name" value="Anthrone_oxy"/>
    <property type="match status" value="1"/>
</dbReference>
<proteinExistence type="predicted"/>
<keyword evidence="3" id="KW-1185">Reference proteome</keyword>
<sequence length="161" mass="17402">MRTWQDAALMLATVTSGLVAGLFYAFACSVMLGLRRVDDRAFIEVMQRINVAILNGWFAACFVGAPLLTLIALLLDPFDGRPLSLPLAAALAIHIAALAITFRANIPLNNALEAAGPPAQITDPAQVRHSFEKPWVRWNLIRAIACTAAFALLCWSLLTTA</sequence>
<keyword evidence="1" id="KW-1133">Transmembrane helix</keyword>
<accession>A0A1G7SZX4</accession>
<evidence type="ECO:0000256" key="1">
    <source>
        <dbReference type="SAM" id="Phobius"/>
    </source>
</evidence>
<feature type="transmembrane region" description="Helical" evidence="1">
    <location>
        <begin position="87"/>
        <end position="106"/>
    </location>
</feature>
<dbReference type="InterPro" id="IPR013901">
    <property type="entry name" value="Anthrone_oxy"/>
</dbReference>
<dbReference type="Proteomes" id="UP000198923">
    <property type="component" value="Unassembled WGS sequence"/>
</dbReference>
<feature type="transmembrane region" description="Helical" evidence="1">
    <location>
        <begin position="140"/>
        <end position="158"/>
    </location>
</feature>
<evidence type="ECO:0000313" key="2">
    <source>
        <dbReference type="EMBL" id="SDG28521.1"/>
    </source>
</evidence>
<reference evidence="2 3" key="1">
    <citation type="submission" date="2016-10" db="EMBL/GenBank/DDBJ databases">
        <authorList>
            <person name="de Groot N.N."/>
        </authorList>
    </citation>
    <scope>NUCLEOTIDE SEQUENCE [LARGE SCALE GENOMIC DNA]</scope>
    <source>
        <strain evidence="2 3">CPCC 201354</strain>
    </source>
</reference>